<dbReference type="EMBL" id="JABFUD020000008">
    <property type="protein sequence ID" value="KAI5076684.1"/>
    <property type="molecule type" value="Genomic_DNA"/>
</dbReference>
<feature type="domain" description="Pseudouridine synthase RsuA/RluA-like" evidence="3">
    <location>
        <begin position="120"/>
        <end position="289"/>
    </location>
</feature>
<accession>A0A9D4UZ62</accession>
<feature type="region of interest" description="Disordered" evidence="2">
    <location>
        <begin position="296"/>
        <end position="376"/>
    </location>
</feature>
<dbReference type="InterPro" id="IPR050188">
    <property type="entry name" value="RluA_PseudoU_synthase"/>
</dbReference>
<comment type="caution">
    <text evidence="4">The sequence shown here is derived from an EMBL/GenBank/DDBJ whole genome shotgun (WGS) entry which is preliminary data.</text>
</comment>
<dbReference type="PANTHER" id="PTHR21600">
    <property type="entry name" value="MITOCHONDRIAL RNA PSEUDOURIDINE SYNTHASE"/>
    <property type="match status" value="1"/>
</dbReference>
<gene>
    <name evidence="4" type="ORF">GOP47_0008749</name>
</gene>
<dbReference type="PROSITE" id="PS01129">
    <property type="entry name" value="PSI_RLU"/>
    <property type="match status" value="1"/>
</dbReference>
<dbReference type="Pfam" id="PF00849">
    <property type="entry name" value="PseudoU_synth_2"/>
    <property type="match status" value="1"/>
</dbReference>
<reference evidence="4" key="1">
    <citation type="submission" date="2021-01" db="EMBL/GenBank/DDBJ databases">
        <title>Adiantum capillus-veneris genome.</title>
        <authorList>
            <person name="Fang Y."/>
            <person name="Liao Q."/>
        </authorList>
    </citation>
    <scope>NUCLEOTIDE SEQUENCE</scope>
    <source>
        <strain evidence="4">H3</strain>
        <tissue evidence="4">Leaf</tissue>
    </source>
</reference>
<comment type="catalytic activity">
    <reaction evidence="1">
        <text>a uridine in RNA = a pseudouridine in RNA</text>
        <dbReference type="Rhea" id="RHEA:48348"/>
        <dbReference type="Rhea" id="RHEA-COMP:12068"/>
        <dbReference type="Rhea" id="RHEA-COMP:12069"/>
        <dbReference type="ChEBI" id="CHEBI:65314"/>
        <dbReference type="ChEBI" id="CHEBI:65315"/>
    </reaction>
</comment>
<evidence type="ECO:0000259" key="3">
    <source>
        <dbReference type="Pfam" id="PF00849"/>
    </source>
</evidence>
<dbReference type="PANTHER" id="PTHR21600:SF40">
    <property type="entry name" value="PSEUDOURIDYLATE SYNTHASE RPUSD2"/>
    <property type="match status" value="1"/>
</dbReference>
<dbReference type="Proteomes" id="UP000886520">
    <property type="component" value="Chromosome 8"/>
</dbReference>
<evidence type="ECO:0000256" key="2">
    <source>
        <dbReference type="SAM" id="MobiDB-lite"/>
    </source>
</evidence>
<dbReference type="Gene3D" id="3.30.2350.10">
    <property type="entry name" value="Pseudouridine synthase"/>
    <property type="match status" value="1"/>
</dbReference>
<sequence length="442" mass="49799">METTEDAAIVWENPNTPITTLDFILHDGIRFVRPYFFEFIAHVKERWDMKTVTNLFAEEFRQRPLEYYIEAVDVGRILVNGKKVTRDHVVRASQTLSHFVHRHEPPVMGETVEILELTTDVVTVWKPSSVPVHACGQYRKNTVLGILEAEYNLRPLYPIHRLDRLVSGLLILARNAHTADQFRQEIEGGKISKSYIAKVKGVFPAEEVTLNASVVYDAREGRSMVKVTNKLGSKYPVGGALHQTNEKSVGAAKDACTKFKRLSSNGEYSIVQCMPLTGRTHQIRVHLQHLGHPIANDDLYASHNPPKRTETGTNAERAARLEVTTAPSESSLKRRRISEDSLSTVKEDSSHCVSMAEDRLSSDDNVEDAEESALSQKAKPDNVFMAGNEVNFVVDSLCTHCPNLWPSGYEGKEHGLWLHCKSYSSDRWSYECPLPSWAKESL</sequence>
<evidence type="ECO:0000313" key="4">
    <source>
        <dbReference type="EMBL" id="KAI5076684.1"/>
    </source>
</evidence>
<dbReference type="InterPro" id="IPR020103">
    <property type="entry name" value="PsdUridine_synth_cat_dom_sf"/>
</dbReference>
<evidence type="ECO:0000256" key="1">
    <source>
        <dbReference type="ARBA" id="ARBA00000073"/>
    </source>
</evidence>
<dbReference type="CDD" id="cd02557">
    <property type="entry name" value="PseudoU_synth_ScRIB2"/>
    <property type="match status" value="1"/>
</dbReference>
<organism evidence="4 5">
    <name type="scientific">Adiantum capillus-veneris</name>
    <name type="common">Maidenhair fern</name>
    <dbReference type="NCBI Taxonomy" id="13818"/>
    <lineage>
        <taxon>Eukaryota</taxon>
        <taxon>Viridiplantae</taxon>
        <taxon>Streptophyta</taxon>
        <taxon>Embryophyta</taxon>
        <taxon>Tracheophyta</taxon>
        <taxon>Polypodiopsida</taxon>
        <taxon>Polypodiidae</taxon>
        <taxon>Polypodiales</taxon>
        <taxon>Pteridineae</taxon>
        <taxon>Pteridaceae</taxon>
        <taxon>Vittarioideae</taxon>
        <taxon>Adiantum</taxon>
    </lineage>
</organism>
<dbReference type="GO" id="GO:0000455">
    <property type="term" value="P:enzyme-directed rRNA pseudouridine synthesis"/>
    <property type="evidence" value="ECO:0007669"/>
    <property type="project" value="TreeGrafter"/>
</dbReference>
<evidence type="ECO:0000313" key="5">
    <source>
        <dbReference type="Proteomes" id="UP000886520"/>
    </source>
</evidence>
<dbReference type="SUPFAM" id="SSF55120">
    <property type="entry name" value="Pseudouridine synthase"/>
    <property type="match status" value="1"/>
</dbReference>
<feature type="compositionally biased region" description="Basic and acidic residues" evidence="2">
    <location>
        <begin position="345"/>
        <end position="362"/>
    </location>
</feature>
<name>A0A9D4UZ62_ADICA</name>
<dbReference type="InterPro" id="IPR006224">
    <property type="entry name" value="PsdUridine_synth_RluA-like_CS"/>
</dbReference>
<protein>
    <recommendedName>
        <fullName evidence="3">Pseudouridine synthase RsuA/RluA-like domain-containing protein</fullName>
    </recommendedName>
</protein>
<proteinExistence type="predicted"/>
<dbReference type="GO" id="GO:0009982">
    <property type="term" value="F:pseudouridine synthase activity"/>
    <property type="evidence" value="ECO:0007669"/>
    <property type="project" value="InterPro"/>
</dbReference>
<keyword evidence="5" id="KW-1185">Reference proteome</keyword>
<dbReference type="AlphaFoldDB" id="A0A9D4UZ62"/>
<dbReference type="GO" id="GO:0003723">
    <property type="term" value="F:RNA binding"/>
    <property type="evidence" value="ECO:0007669"/>
    <property type="project" value="InterPro"/>
</dbReference>
<dbReference type="InterPro" id="IPR006145">
    <property type="entry name" value="PsdUridine_synth_RsuA/RluA"/>
</dbReference>
<dbReference type="OrthoDB" id="424794at2759"/>